<evidence type="ECO:0000313" key="6">
    <source>
        <dbReference type="EMBL" id="RWS06481.1"/>
    </source>
</evidence>
<dbReference type="InterPro" id="IPR035979">
    <property type="entry name" value="RBD_domain_sf"/>
</dbReference>
<dbReference type="InterPro" id="IPR000504">
    <property type="entry name" value="RRM_dom"/>
</dbReference>
<dbReference type="PROSITE" id="PS50102">
    <property type="entry name" value="RRM"/>
    <property type="match status" value="3"/>
</dbReference>
<gene>
    <name evidence="6" type="ORF">B4U79_15807</name>
</gene>
<dbReference type="PANTHER" id="PTHR24012">
    <property type="entry name" value="RNA BINDING PROTEIN"/>
    <property type="match status" value="1"/>
</dbReference>
<evidence type="ECO:0000256" key="2">
    <source>
        <dbReference type="ARBA" id="ARBA00022884"/>
    </source>
</evidence>
<feature type="domain" description="RRM" evidence="5">
    <location>
        <begin position="47"/>
        <end position="128"/>
    </location>
</feature>
<name>A0A3S3RY69_9ACAR</name>
<dbReference type="AlphaFoldDB" id="A0A3S3RY69"/>
<keyword evidence="2 3" id="KW-0694">RNA-binding</keyword>
<proteinExistence type="predicted"/>
<dbReference type="EMBL" id="NCKU01004075">
    <property type="protein sequence ID" value="RWS06481.1"/>
    <property type="molecule type" value="Genomic_DNA"/>
</dbReference>
<evidence type="ECO:0000259" key="5">
    <source>
        <dbReference type="PROSITE" id="PS50102"/>
    </source>
</evidence>
<evidence type="ECO:0000256" key="4">
    <source>
        <dbReference type="SAM" id="MobiDB-lite"/>
    </source>
</evidence>
<dbReference type="Proteomes" id="UP000285301">
    <property type="component" value="Unassembled WGS sequence"/>
</dbReference>
<comment type="caution">
    <text evidence="6">The sequence shown here is derived from an EMBL/GenBank/DDBJ whole genome shotgun (WGS) entry which is preliminary data.</text>
</comment>
<dbReference type="Pfam" id="PF00076">
    <property type="entry name" value="RRM_1"/>
    <property type="match status" value="3"/>
</dbReference>
<dbReference type="OrthoDB" id="267048at2759"/>
<accession>A0A3S3RY69</accession>
<evidence type="ECO:0000313" key="7">
    <source>
        <dbReference type="Proteomes" id="UP000285301"/>
    </source>
</evidence>
<sequence>MSATSGNNNHSLPSSPSPGCGAGIATNAGSGGGGGNGTQREPDPDAIKMFVGQIPRDWGESECRKLFEEYGEIYALNVLRDKQTGVSRGCCFVTYYQRRHALEAQNCLHNIKTLPGMHHPIQMKPADSENRNERKLFIGMLSKKYNENDVRIMFAPFGNIEECTVLRDVNGQSKGNPLLPVISFSLSLPTFIRFPFIAGCAFVTFASRQCALNAIKAMNHYQTMEGCSSPLVVKFADTQKDKDARRQQQILMQQIAAATAVTQPNPAATLMAAAANPYFALAAAAAASQHQQAQQQVAQQQQIAAATLALQQQLAASMTTGTDQLTLAAAAALASNPLMLASLCGATTNGTPTGTSASQQGHINGSNDLYATTPTQGQFSSLTGFGATASATLAQLAAATNPQQNNIGGSLHHSSSASSIGKQIEGPEGANLFIYHLPAEFSDSDLAQAFSAFGNVLSSKVFIDKQTNLSKCFGFVSFDNPISAQVAIQAMNGFQIGTKRLKVQLKRSKDKPY</sequence>
<dbReference type="InterPro" id="IPR012677">
    <property type="entry name" value="Nucleotide-bd_a/b_plait_sf"/>
</dbReference>
<keyword evidence="1" id="KW-0677">Repeat</keyword>
<feature type="domain" description="RRM" evidence="5">
    <location>
        <begin position="430"/>
        <end position="508"/>
    </location>
</feature>
<feature type="domain" description="RRM" evidence="5">
    <location>
        <begin position="134"/>
        <end position="238"/>
    </location>
</feature>
<evidence type="ECO:0000256" key="3">
    <source>
        <dbReference type="PROSITE-ProRule" id="PRU00176"/>
    </source>
</evidence>
<dbReference type="FunFam" id="3.30.70.330:FF:000013">
    <property type="entry name" value="CUGBP Elav-like family member 1 isoform 2"/>
    <property type="match status" value="1"/>
</dbReference>
<dbReference type="Gene3D" id="3.30.70.330">
    <property type="match status" value="3"/>
</dbReference>
<reference evidence="6 7" key="1">
    <citation type="journal article" date="2018" name="Gigascience">
        <title>Genomes of trombidid mites reveal novel predicted allergens and laterally-transferred genes associated with secondary metabolism.</title>
        <authorList>
            <person name="Dong X."/>
            <person name="Chaisiri K."/>
            <person name="Xia D."/>
            <person name="Armstrong S.D."/>
            <person name="Fang Y."/>
            <person name="Donnelly M.J."/>
            <person name="Kadowaki T."/>
            <person name="McGarry J.W."/>
            <person name="Darby A.C."/>
            <person name="Makepeace B.L."/>
        </authorList>
    </citation>
    <scope>NUCLEOTIDE SEQUENCE [LARGE SCALE GENOMIC DNA]</scope>
    <source>
        <strain evidence="6">UoL-WK</strain>
    </source>
</reference>
<dbReference type="SUPFAM" id="SSF54928">
    <property type="entry name" value="RNA-binding domain, RBD"/>
    <property type="match status" value="2"/>
</dbReference>
<evidence type="ECO:0000256" key="1">
    <source>
        <dbReference type="ARBA" id="ARBA00022737"/>
    </source>
</evidence>
<dbReference type="STRING" id="1965070.A0A3S3RY69"/>
<organism evidence="6 7">
    <name type="scientific">Dinothrombium tinctorium</name>
    <dbReference type="NCBI Taxonomy" id="1965070"/>
    <lineage>
        <taxon>Eukaryota</taxon>
        <taxon>Metazoa</taxon>
        <taxon>Ecdysozoa</taxon>
        <taxon>Arthropoda</taxon>
        <taxon>Chelicerata</taxon>
        <taxon>Arachnida</taxon>
        <taxon>Acari</taxon>
        <taxon>Acariformes</taxon>
        <taxon>Trombidiformes</taxon>
        <taxon>Prostigmata</taxon>
        <taxon>Anystina</taxon>
        <taxon>Parasitengona</taxon>
        <taxon>Trombidioidea</taxon>
        <taxon>Trombidiidae</taxon>
        <taxon>Dinothrombium</taxon>
    </lineage>
</organism>
<keyword evidence="7" id="KW-1185">Reference proteome</keyword>
<dbReference type="SMART" id="SM00360">
    <property type="entry name" value="RRM"/>
    <property type="match status" value="3"/>
</dbReference>
<feature type="region of interest" description="Disordered" evidence="4">
    <location>
        <begin position="1"/>
        <end position="44"/>
    </location>
</feature>
<feature type="compositionally biased region" description="Low complexity" evidence="4">
    <location>
        <begin position="1"/>
        <end position="28"/>
    </location>
</feature>
<dbReference type="GO" id="GO:0003723">
    <property type="term" value="F:RNA binding"/>
    <property type="evidence" value="ECO:0007669"/>
    <property type="project" value="UniProtKB-UniRule"/>
</dbReference>
<dbReference type="FunFam" id="3.30.70.330:FF:000016">
    <property type="entry name" value="CUGBP Elav-like family member 1 isoform 2"/>
    <property type="match status" value="1"/>
</dbReference>
<protein>
    <submittedName>
        <fullName evidence="6">CUGBP Elav-like family member 1 isoform X1</fullName>
    </submittedName>
</protein>